<evidence type="ECO:0000313" key="3">
    <source>
        <dbReference type="EMBL" id="KFX45688.1"/>
    </source>
</evidence>
<evidence type="ECO:0000256" key="1">
    <source>
        <dbReference type="SAM" id="Coils"/>
    </source>
</evidence>
<feature type="region of interest" description="Disordered" evidence="2">
    <location>
        <begin position="196"/>
        <end position="216"/>
    </location>
</feature>
<feature type="region of interest" description="Disordered" evidence="2">
    <location>
        <begin position="270"/>
        <end position="290"/>
    </location>
</feature>
<accession>A0A093XKD4</accession>
<feature type="compositionally biased region" description="Polar residues" evidence="2">
    <location>
        <begin position="133"/>
        <end position="150"/>
    </location>
</feature>
<feature type="region of interest" description="Disordered" evidence="2">
    <location>
        <begin position="121"/>
        <end position="150"/>
    </location>
</feature>
<protein>
    <submittedName>
        <fullName evidence="3">Uncharacterized protein C17D1.05</fullName>
    </submittedName>
</protein>
<dbReference type="EMBL" id="JPOX01000022">
    <property type="protein sequence ID" value="KFX45688.1"/>
    <property type="molecule type" value="Genomic_DNA"/>
</dbReference>
<feature type="compositionally biased region" description="Polar residues" evidence="2">
    <location>
        <begin position="464"/>
        <end position="485"/>
    </location>
</feature>
<sequence length="515" mass="55532">MDQFPRANLMYGRFLSTTPLQNGAASSFSPLHGPPSQEIGDTLLCMYSVKKRRTLNGVQGEFRKFSTVRVSILFAITKYTVNLANRSAIIVYRYSPRYLLDAISSPSALFTVSPGWQAPARQASWEQPVPPSRSGTSSVSQRDDSSAFSSQFDEVDRAIDNLVKSGKLFNGPRRESMPMMMMGRHFPEYDPRMAAGSMPPQRHHSVSDFEQTRGHPGSALQGFYASQRFQGRQSETEQMLQAKRRMAAQRERELRNYHQEQQYNRSLLAEMSGNKSDRSLSPAAMSEESRRELIARQHRALYGNESPAFFAPGSLGEDAHSSRADNTNSGTPTSVSGGVRGPSPRAVDPFGMGQSQPEGPNPATGRQSPRANSTTSPNTGANSYGLYENVNVEQPNTSNSSPGGADSPSSRQLSSKSAGHLGSVGPIGSRPSQPATSQAQNPALNKRSTTPLPSPLGFGFAPNESANTANERSNSSASNPTNSGHGTKESAFSSGWGGNSGVWGKNLGVQASVWG</sequence>
<feature type="region of interest" description="Disordered" evidence="2">
    <location>
        <begin position="311"/>
        <end position="515"/>
    </location>
</feature>
<feature type="compositionally biased region" description="Polar residues" evidence="2">
    <location>
        <begin position="430"/>
        <end position="451"/>
    </location>
</feature>
<feature type="coiled-coil region" evidence="1">
    <location>
        <begin position="232"/>
        <end position="260"/>
    </location>
</feature>
<gene>
    <name evidence="3" type="ORF">GQ26_0220840</name>
</gene>
<dbReference type="AlphaFoldDB" id="A0A093XKD4"/>
<reference evidence="3" key="1">
    <citation type="journal article" date="2014" name="PLoS Genet.">
        <title>Signature Gene Expression Reveals Novel Clues to the Molecular Mechanisms of Dimorphic Transition in Penicillium marneffei.</title>
        <authorList>
            <person name="Yang E."/>
            <person name="Wang G."/>
            <person name="Cai J."/>
            <person name="Woo P.C."/>
            <person name="Lau S.K."/>
            <person name="Yuen K.-Y."/>
            <person name="Chow W.-N."/>
            <person name="Lin X."/>
        </authorList>
    </citation>
    <scope>NUCLEOTIDE SEQUENCE [LARGE SCALE GENOMIC DNA]</scope>
    <source>
        <strain evidence="3">PM1</strain>
    </source>
</reference>
<comment type="caution">
    <text evidence="3">The sequence shown here is derived from an EMBL/GenBank/DDBJ whole genome shotgun (WGS) entry which is preliminary data.</text>
</comment>
<feature type="compositionally biased region" description="Polar residues" evidence="2">
    <location>
        <begin position="324"/>
        <end position="336"/>
    </location>
</feature>
<feature type="compositionally biased region" description="Polar residues" evidence="2">
    <location>
        <begin position="391"/>
        <end position="417"/>
    </location>
</feature>
<evidence type="ECO:0000256" key="2">
    <source>
        <dbReference type="SAM" id="MobiDB-lite"/>
    </source>
</evidence>
<proteinExistence type="predicted"/>
<feature type="compositionally biased region" description="Polar residues" evidence="2">
    <location>
        <begin position="353"/>
        <end position="382"/>
    </location>
</feature>
<name>A0A093XKD4_TALMA</name>
<organism evidence="3">
    <name type="scientific">Talaromyces marneffei PM1</name>
    <dbReference type="NCBI Taxonomy" id="1077442"/>
    <lineage>
        <taxon>Eukaryota</taxon>
        <taxon>Fungi</taxon>
        <taxon>Dikarya</taxon>
        <taxon>Ascomycota</taxon>
        <taxon>Pezizomycotina</taxon>
        <taxon>Eurotiomycetes</taxon>
        <taxon>Eurotiomycetidae</taxon>
        <taxon>Eurotiales</taxon>
        <taxon>Trichocomaceae</taxon>
        <taxon>Talaromyces</taxon>
        <taxon>Talaromyces sect. Talaromyces</taxon>
    </lineage>
</organism>
<keyword evidence="1" id="KW-0175">Coiled coil</keyword>